<dbReference type="EMBL" id="RCHU02000010">
    <property type="protein sequence ID" value="KAL3578986.1"/>
    <property type="molecule type" value="Genomic_DNA"/>
</dbReference>
<evidence type="ECO:0000313" key="1">
    <source>
        <dbReference type="EMBL" id="KAL3578986.1"/>
    </source>
</evidence>
<name>A0ACC4BKV7_POPAL</name>
<organism evidence="1 2">
    <name type="scientific">Populus alba</name>
    <name type="common">White poplar</name>
    <dbReference type="NCBI Taxonomy" id="43335"/>
    <lineage>
        <taxon>Eukaryota</taxon>
        <taxon>Viridiplantae</taxon>
        <taxon>Streptophyta</taxon>
        <taxon>Embryophyta</taxon>
        <taxon>Tracheophyta</taxon>
        <taxon>Spermatophyta</taxon>
        <taxon>Magnoliopsida</taxon>
        <taxon>eudicotyledons</taxon>
        <taxon>Gunneridae</taxon>
        <taxon>Pentapetalae</taxon>
        <taxon>rosids</taxon>
        <taxon>fabids</taxon>
        <taxon>Malpighiales</taxon>
        <taxon>Salicaceae</taxon>
        <taxon>Saliceae</taxon>
        <taxon>Populus</taxon>
    </lineage>
</organism>
<dbReference type="Proteomes" id="UP000309997">
    <property type="component" value="Unassembled WGS sequence"/>
</dbReference>
<sequence>MEIFSVETTWASVKNQKLNFTSGFSNTNLHCVLMLVICVELERISMELALSLEKLTNEKLLNLHSVAEKNKDVQLTDFVESEFLAEQVDAIKKISEYVAQLRRVGKGHGVWHFDQMLLHEEEVVA</sequence>
<accession>A0ACC4BKV7</accession>
<keyword evidence="2" id="KW-1185">Reference proteome</keyword>
<evidence type="ECO:0000313" key="2">
    <source>
        <dbReference type="Proteomes" id="UP000309997"/>
    </source>
</evidence>
<protein>
    <submittedName>
        <fullName evidence="1">Uncharacterized protein</fullName>
    </submittedName>
</protein>
<comment type="caution">
    <text evidence="1">The sequence shown here is derived from an EMBL/GenBank/DDBJ whole genome shotgun (WGS) entry which is preliminary data.</text>
</comment>
<gene>
    <name evidence="1" type="ORF">D5086_020490</name>
</gene>
<reference evidence="1 2" key="1">
    <citation type="journal article" date="2024" name="Plant Biotechnol. J.">
        <title>Genome and CRISPR/Cas9 system of a widespread forest tree (Populus alba) in the world.</title>
        <authorList>
            <person name="Liu Y.J."/>
            <person name="Jiang P.F."/>
            <person name="Han X.M."/>
            <person name="Li X.Y."/>
            <person name="Wang H.M."/>
            <person name="Wang Y.J."/>
            <person name="Wang X.X."/>
            <person name="Zeng Q.Y."/>
        </authorList>
    </citation>
    <scope>NUCLEOTIDE SEQUENCE [LARGE SCALE GENOMIC DNA]</scope>
    <source>
        <strain evidence="2">cv. PAL-ZL1</strain>
    </source>
</reference>
<proteinExistence type="predicted"/>